<keyword evidence="5" id="KW-1185">Reference proteome</keyword>
<gene>
    <name evidence="4" type="ORF">CTI12_AA253160</name>
</gene>
<keyword evidence="1 2" id="KW-0344">Guanine-nucleotide releasing factor</keyword>
<protein>
    <submittedName>
        <fullName evidence="4">RHO guanyl-nucleotide exchange factor 12</fullName>
    </submittedName>
</protein>
<accession>A0A2U1NKU4</accession>
<evidence type="ECO:0000313" key="4">
    <source>
        <dbReference type="EMBL" id="PWA74134.1"/>
    </source>
</evidence>
<name>A0A2U1NKU4_ARTAN</name>
<reference evidence="4 5" key="1">
    <citation type="journal article" date="2018" name="Mol. Plant">
        <title>The genome of Artemisia annua provides insight into the evolution of Asteraceae family and artemisinin biosynthesis.</title>
        <authorList>
            <person name="Shen Q."/>
            <person name="Zhang L."/>
            <person name="Liao Z."/>
            <person name="Wang S."/>
            <person name="Yan T."/>
            <person name="Shi P."/>
            <person name="Liu M."/>
            <person name="Fu X."/>
            <person name="Pan Q."/>
            <person name="Wang Y."/>
            <person name="Lv Z."/>
            <person name="Lu X."/>
            <person name="Zhang F."/>
            <person name="Jiang W."/>
            <person name="Ma Y."/>
            <person name="Chen M."/>
            <person name="Hao X."/>
            <person name="Li L."/>
            <person name="Tang Y."/>
            <person name="Lv G."/>
            <person name="Zhou Y."/>
            <person name="Sun X."/>
            <person name="Brodelius P.E."/>
            <person name="Rose J.K.C."/>
            <person name="Tang K."/>
        </authorList>
    </citation>
    <scope>NUCLEOTIDE SEQUENCE [LARGE SCALE GENOMIC DNA]</scope>
    <source>
        <strain evidence="5">cv. Huhao1</strain>
        <tissue evidence="4">Leaf</tissue>
    </source>
</reference>
<dbReference type="OrthoDB" id="1053009at2759"/>
<dbReference type="PANTHER" id="PTHR33101:SF79">
    <property type="entry name" value="PRONE DOMAIN-CONTAINING PROTEIN"/>
    <property type="match status" value="1"/>
</dbReference>
<dbReference type="Proteomes" id="UP000245207">
    <property type="component" value="Unassembled WGS sequence"/>
</dbReference>
<dbReference type="PROSITE" id="PS51334">
    <property type="entry name" value="PRONE"/>
    <property type="match status" value="1"/>
</dbReference>
<dbReference type="Pfam" id="PF03759">
    <property type="entry name" value="PRONE"/>
    <property type="match status" value="1"/>
</dbReference>
<evidence type="ECO:0000256" key="2">
    <source>
        <dbReference type="PROSITE-ProRule" id="PRU00663"/>
    </source>
</evidence>
<sequence>MAPDSKARWRKEIDWLLSVTDHIVEFVPSMQHTNSVTMEIMVTRRQSDVSSNVPALKKLESVE</sequence>
<dbReference type="GO" id="GO:0005085">
    <property type="term" value="F:guanyl-nucleotide exchange factor activity"/>
    <property type="evidence" value="ECO:0007669"/>
    <property type="project" value="UniProtKB-UniRule"/>
</dbReference>
<evidence type="ECO:0000313" key="5">
    <source>
        <dbReference type="Proteomes" id="UP000245207"/>
    </source>
</evidence>
<feature type="domain" description="PRONE" evidence="3">
    <location>
        <begin position="1"/>
        <end position="63"/>
    </location>
</feature>
<comment type="caution">
    <text evidence="4">The sequence shown here is derived from an EMBL/GenBank/DDBJ whole genome shotgun (WGS) entry which is preliminary data.</text>
</comment>
<dbReference type="PANTHER" id="PTHR33101">
    <property type="entry name" value="ROP GUANINE NUCLEOTIDE EXCHANGE FACTOR 1"/>
    <property type="match status" value="1"/>
</dbReference>
<proteinExistence type="predicted"/>
<evidence type="ECO:0000259" key="3">
    <source>
        <dbReference type="PROSITE" id="PS51334"/>
    </source>
</evidence>
<dbReference type="InterPro" id="IPR038937">
    <property type="entry name" value="RopGEF"/>
</dbReference>
<dbReference type="AlphaFoldDB" id="A0A2U1NKU4"/>
<dbReference type="EMBL" id="PKPP01002615">
    <property type="protein sequence ID" value="PWA74134.1"/>
    <property type="molecule type" value="Genomic_DNA"/>
</dbReference>
<dbReference type="InterPro" id="IPR005512">
    <property type="entry name" value="PRONE_dom"/>
</dbReference>
<dbReference type="STRING" id="35608.A0A2U1NKU4"/>
<dbReference type="Gene3D" id="1.20.58.2010">
    <property type="entry name" value="PRONE domain, subdomain 1"/>
    <property type="match status" value="1"/>
</dbReference>
<evidence type="ECO:0000256" key="1">
    <source>
        <dbReference type="ARBA" id="ARBA00022658"/>
    </source>
</evidence>
<organism evidence="4 5">
    <name type="scientific">Artemisia annua</name>
    <name type="common">Sweet wormwood</name>
    <dbReference type="NCBI Taxonomy" id="35608"/>
    <lineage>
        <taxon>Eukaryota</taxon>
        <taxon>Viridiplantae</taxon>
        <taxon>Streptophyta</taxon>
        <taxon>Embryophyta</taxon>
        <taxon>Tracheophyta</taxon>
        <taxon>Spermatophyta</taxon>
        <taxon>Magnoliopsida</taxon>
        <taxon>eudicotyledons</taxon>
        <taxon>Gunneridae</taxon>
        <taxon>Pentapetalae</taxon>
        <taxon>asterids</taxon>
        <taxon>campanulids</taxon>
        <taxon>Asterales</taxon>
        <taxon>Asteraceae</taxon>
        <taxon>Asteroideae</taxon>
        <taxon>Anthemideae</taxon>
        <taxon>Artemisiinae</taxon>
        <taxon>Artemisia</taxon>
    </lineage>
</organism>